<feature type="transmembrane region" description="Helical" evidence="7">
    <location>
        <begin position="97"/>
        <end position="121"/>
    </location>
</feature>
<name>A0A841F5S7_9ACTN</name>
<feature type="compositionally biased region" description="Low complexity" evidence="6">
    <location>
        <begin position="409"/>
        <end position="418"/>
    </location>
</feature>
<accession>A0A841F5S7</accession>
<feature type="transmembrane region" description="Helical" evidence="7">
    <location>
        <begin position="314"/>
        <end position="336"/>
    </location>
</feature>
<evidence type="ECO:0000256" key="1">
    <source>
        <dbReference type="ARBA" id="ARBA00004651"/>
    </source>
</evidence>
<keyword evidence="4 7" id="KW-1133">Transmembrane helix</keyword>
<evidence type="ECO:0000256" key="4">
    <source>
        <dbReference type="ARBA" id="ARBA00022989"/>
    </source>
</evidence>
<feature type="region of interest" description="Disordered" evidence="6">
    <location>
        <begin position="409"/>
        <end position="446"/>
    </location>
</feature>
<keyword evidence="3 7" id="KW-0812">Transmembrane</keyword>
<dbReference type="GO" id="GO:0005886">
    <property type="term" value="C:plasma membrane"/>
    <property type="evidence" value="ECO:0007669"/>
    <property type="project" value="UniProtKB-SubCell"/>
</dbReference>
<comment type="caution">
    <text evidence="8">The sequence shown here is derived from an EMBL/GenBank/DDBJ whole genome shotgun (WGS) entry which is preliminary data.</text>
</comment>
<keyword evidence="9" id="KW-1185">Reference proteome</keyword>
<protein>
    <submittedName>
        <fullName evidence="8">MFS family permease</fullName>
    </submittedName>
</protein>
<dbReference type="CDD" id="cd06173">
    <property type="entry name" value="MFS_MefA_like"/>
    <property type="match status" value="1"/>
</dbReference>
<feature type="transmembrane region" description="Helical" evidence="7">
    <location>
        <begin position="23"/>
        <end position="47"/>
    </location>
</feature>
<dbReference type="InterPro" id="IPR011701">
    <property type="entry name" value="MFS"/>
</dbReference>
<feature type="transmembrane region" description="Helical" evidence="7">
    <location>
        <begin position="348"/>
        <end position="371"/>
    </location>
</feature>
<dbReference type="SUPFAM" id="SSF103473">
    <property type="entry name" value="MFS general substrate transporter"/>
    <property type="match status" value="1"/>
</dbReference>
<gene>
    <name evidence="8" type="ORF">HNR73_000113</name>
</gene>
<dbReference type="AlphaFoldDB" id="A0A841F5S7"/>
<dbReference type="Pfam" id="PF07690">
    <property type="entry name" value="MFS_1"/>
    <property type="match status" value="1"/>
</dbReference>
<feature type="transmembrane region" description="Helical" evidence="7">
    <location>
        <begin position="228"/>
        <end position="247"/>
    </location>
</feature>
<dbReference type="InterPro" id="IPR036259">
    <property type="entry name" value="MFS_trans_sf"/>
</dbReference>
<sequence length="446" mass="46809">MSEGQRDRTATFGEIFSVREYRALFLSDTVSVLGDMLARVAVTFLVWQQTSDTLLTAATFAVSYAPYLLGAPILSALAERYPYRRTIITADVLRMCLIGVIAVPGMPLWSMLTLLFCVAMVTPAERSARSAILPQVLEGDRYVVALSVGGMTRQIALLSGYFLGGALAAVNASLALLVDAGTFGISALLIWGFVATRPAEGADNVRRNLLRETGEGVRLVFSDRVLRSIALLVFVLVAFTVVPEAAAPAWASELGGGSLMQGAIMAAAPVGAALGSLIIGRFLKPSVRLKLIRPLAIAAPLLLIPALLGPRVEIVFALNLLVNFVVGILIALNGLFVQAVPGNFRARAFGVMQTGLMLTQGAAVLIVGAVANTSLSMAQTVGLWGIAGVILVGLLVLTWPSARTIEEATAAAKPQAAEKPAEPAEVKEAEPKPSPLGRPDAAKADA</sequence>
<dbReference type="RefSeq" id="WP_184785195.1">
    <property type="nucleotide sequence ID" value="NZ_BONT01000062.1"/>
</dbReference>
<evidence type="ECO:0000256" key="6">
    <source>
        <dbReference type="SAM" id="MobiDB-lite"/>
    </source>
</evidence>
<feature type="compositionally biased region" description="Basic and acidic residues" evidence="6">
    <location>
        <begin position="419"/>
        <end position="431"/>
    </location>
</feature>
<keyword evidence="5 7" id="KW-0472">Membrane</keyword>
<dbReference type="EMBL" id="JACHGT010000001">
    <property type="protein sequence ID" value="MBB6032271.1"/>
    <property type="molecule type" value="Genomic_DNA"/>
</dbReference>
<evidence type="ECO:0000256" key="3">
    <source>
        <dbReference type="ARBA" id="ARBA00022692"/>
    </source>
</evidence>
<reference evidence="8 9" key="1">
    <citation type="submission" date="2020-08" db="EMBL/GenBank/DDBJ databases">
        <title>Genomic Encyclopedia of Type Strains, Phase IV (KMG-IV): sequencing the most valuable type-strain genomes for metagenomic binning, comparative biology and taxonomic classification.</title>
        <authorList>
            <person name="Goeker M."/>
        </authorList>
    </citation>
    <scope>NUCLEOTIDE SEQUENCE [LARGE SCALE GENOMIC DNA]</scope>
    <source>
        <strain evidence="8 9">YIM 65646</strain>
    </source>
</reference>
<dbReference type="GO" id="GO:0022857">
    <property type="term" value="F:transmembrane transporter activity"/>
    <property type="evidence" value="ECO:0007669"/>
    <property type="project" value="InterPro"/>
</dbReference>
<feature type="transmembrane region" description="Helical" evidence="7">
    <location>
        <begin position="291"/>
        <end position="308"/>
    </location>
</feature>
<feature type="transmembrane region" description="Helical" evidence="7">
    <location>
        <begin position="259"/>
        <end position="279"/>
    </location>
</feature>
<dbReference type="PANTHER" id="PTHR23513:SF11">
    <property type="entry name" value="STAPHYLOFERRIN A TRANSPORTER"/>
    <property type="match status" value="1"/>
</dbReference>
<evidence type="ECO:0000256" key="2">
    <source>
        <dbReference type="ARBA" id="ARBA00022475"/>
    </source>
</evidence>
<evidence type="ECO:0000256" key="7">
    <source>
        <dbReference type="SAM" id="Phobius"/>
    </source>
</evidence>
<comment type="subcellular location">
    <subcellularLocation>
        <location evidence="1">Cell membrane</location>
        <topology evidence="1">Multi-pass membrane protein</topology>
    </subcellularLocation>
</comment>
<feature type="transmembrane region" description="Helical" evidence="7">
    <location>
        <begin position="377"/>
        <end position="397"/>
    </location>
</feature>
<dbReference type="Gene3D" id="1.20.1250.20">
    <property type="entry name" value="MFS general substrate transporter like domains"/>
    <property type="match status" value="1"/>
</dbReference>
<dbReference type="PANTHER" id="PTHR23513">
    <property type="entry name" value="INTEGRAL MEMBRANE EFFLUX PROTEIN-RELATED"/>
    <property type="match status" value="1"/>
</dbReference>
<proteinExistence type="predicted"/>
<organism evidence="8 9">
    <name type="scientific">Phytomonospora endophytica</name>
    <dbReference type="NCBI Taxonomy" id="714109"/>
    <lineage>
        <taxon>Bacteria</taxon>
        <taxon>Bacillati</taxon>
        <taxon>Actinomycetota</taxon>
        <taxon>Actinomycetes</taxon>
        <taxon>Micromonosporales</taxon>
        <taxon>Micromonosporaceae</taxon>
        <taxon>Phytomonospora</taxon>
    </lineage>
</organism>
<evidence type="ECO:0000313" key="8">
    <source>
        <dbReference type="EMBL" id="MBB6032271.1"/>
    </source>
</evidence>
<evidence type="ECO:0000313" key="9">
    <source>
        <dbReference type="Proteomes" id="UP000548476"/>
    </source>
</evidence>
<feature type="transmembrane region" description="Helical" evidence="7">
    <location>
        <begin position="54"/>
        <end position="77"/>
    </location>
</feature>
<evidence type="ECO:0000256" key="5">
    <source>
        <dbReference type="ARBA" id="ARBA00023136"/>
    </source>
</evidence>
<keyword evidence="2" id="KW-1003">Cell membrane</keyword>
<dbReference type="Proteomes" id="UP000548476">
    <property type="component" value="Unassembled WGS sequence"/>
</dbReference>